<protein>
    <recommendedName>
        <fullName evidence="9">Rubredoxin</fullName>
    </recommendedName>
</protein>
<dbReference type="RefSeq" id="WP_005436868.1">
    <property type="nucleotide sequence ID" value="NZ_JH815520.1"/>
</dbReference>
<dbReference type="PANTHER" id="PTHR47627">
    <property type="entry name" value="RUBREDOXIN"/>
    <property type="match status" value="1"/>
</dbReference>
<dbReference type="Proteomes" id="UP000005835">
    <property type="component" value="Unassembled WGS sequence"/>
</dbReference>
<keyword evidence="7 9" id="KW-0249">Electron transport</keyword>
<proteinExistence type="inferred from homology"/>
<evidence type="ECO:0000256" key="6">
    <source>
        <dbReference type="ARBA" id="ARBA00022723"/>
    </source>
</evidence>
<dbReference type="InterPro" id="IPR024934">
    <property type="entry name" value="Rubredoxin-like_dom"/>
</dbReference>
<evidence type="ECO:0000256" key="9">
    <source>
        <dbReference type="RuleBase" id="RU003820"/>
    </source>
</evidence>
<name>K1JRI5_9BURK</name>
<dbReference type="PROSITE" id="PS00202">
    <property type="entry name" value="RUBREDOXIN"/>
    <property type="match status" value="1"/>
</dbReference>
<evidence type="ECO:0000256" key="3">
    <source>
        <dbReference type="ARBA" id="ARBA00004933"/>
    </source>
</evidence>
<organism evidence="11 12">
    <name type="scientific">Sutterella wadsworthensis 2_1_59BFAA</name>
    <dbReference type="NCBI Taxonomy" id="742823"/>
    <lineage>
        <taxon>Bacteria</taxon>
        <taxon>Pseudomonadati</taxon>
        <taxon>Pseudomonadota</taxon>
        <taxon>Betaproteobacteria</taxon>
        <taxon>Burkholderiales</taxon>
        <taxon>Sutterellaceae</taxon>
        <taxon>Sutterella</taxon>
    </lineage>
</organism>
<comment type="cofactor">
    <cofactor evidence="1 9">
        <name>Fe(3+)</name>
        <dbReference type="ChEBI" id="CHEBI:29034"/>
    </cofactor>
</comment>
<dbReference type="CDD" id="cd00730">
    <property type="entry name" value="rubredoxin"/>
    <property type="match status" value="1"/>
</dbReference>
<keyword evidence="5" id="KW-0813">Transport</keyword>
<evidence type="ECO:0000256" key="5">
    <source>
        <dbReference type="ARBA" id="ARBA00022448"/>
    </source>
</evidence>
<dbReference type="eggNOG" id="COG1773">
    <property type="taxonomic scope" value="Bacteria"/>
</dbReference>
<dbReference type="GO" id="GO:0005506">
    <property type="term" value="F:iron ion binding"/>
    <property type="evidence" value="ECO:0007669"/>
    <property type="project" value="UniProtKB-UniRule"/>
</dbReference>
<evidence type="ECO:0000256" key="1">
    <source>
        <dbReference type="ARBA" id="ARBA00001965"/>
    </source>
</evidence>
<sequence length="89" mass="9919">MNDNEVSDDVLPTSLSGSDVSDGLDRLMRARITPEMHMQCKVCWFVYDPEEGLPEFGIEPGTPFNDLPEDWTCPECGHPKASFIPAEGF</sequence>
<dbReference type="InterPro" id="IPR018527">
    <property type="entry name" value="Rubredoxin_Fe_BS"/>
</dbReference>
<comment type="function">
    <text evidence="2">Involved in the hydrocarbon hydroxylating system, which transfers electrons from NADH to rubredoxin reductase and then through rubredoxin to alkane 1 monooxygenase.</text>
</comment>
<dbReference type="InterPro" id="IPR050526">
    <property type="entry name" value="Rubredoxin_ET"/>
</dbReference>
<dbReference type="PATRIC" id="fig|742823.3.peg.2110"/>
<dbReference type="PANTHER" id="PTHR47627:SF1">
    <property type="entry name" value="RUBREDOXIN-1-RELATED"/>
    <property type="match status" value="1"/>
</dbReference>
<evidence type="ECO:0000313" key="12">
    <source>
        <dbReference type="Proteomes" id="UP000005835"/>
    </source>
</evidence>
<dbReference type="AlphaFoldDB" id="K1JRI5"/>
<keyword evidence="8 9" id="KW-0408">Iron</keyword>
<evidence type="ECO:0000256" key="2">
    <source>
        <dbReference type="ARBA" id="ARBA00002792"/>
    </source>
</evidence>
<evidence type="ECO:0000256" key="4">
    <source>
        <dbReference type="ARBA" id="ARBA00005337"/>
    </source>
</evidence>
<dbReference type="GO" id="GO:0009055">
    <property type="term" value="F:electron transfer activity"/>
    <property type="evidence" value="ECO:0007669"/>
    <property type="project" value="TreeGrafter"/>
</dbReference>
<keyword evidence="6 9" id="KW-0479">Metal-binding</keyword>
<dbReference type="InterPro" id="IPR024935">
    <property type="entry name" value="Rubredoxin_dom"/>
</dbReference>
<comment type="caution">
    <text evidence="11">The sequence shown here is derived from an EMBL/GenBank/DDBJ whole genome shotgun (WGS) entry which is preliminary data.</text>
</comment>
<feature type="domain" description="Rubredoxin-like" evidence="10">
    <location>
        <begin position="35"/>
        <end position="86"/>
    </location>
</feature>
<accession>K1JRI5</accession>
<comment type="similarity">
    <text evidence="4 9">Belongs to the rubredoxin family.</text>
</comment>
<dbReference type="PRINTS" id="PR00163">
    <property type="entry name" value="RUBREDOXIN"/>
</dbReference>
<dbReference type="HOGENOM" id="CLU_128747_2_0_4"/>
<dbReference type="SUPFAM" id="SSF57802">
    <property type="entry name" value="Rubredoxin-like"/>
    <property type="match status" value="1"/>
</dbReference>
<keyword evidence="12" id="KW-1185">Reference proteome</keyword>
<evidence type="ECO:0000313" key="11">
    <source>
        <dbReference type="EMBL" id="EKB30277.1"/>
    </source>
</evidence>
<dbReference type="EMBL" id="ADMG01000047">
    <property type="protein sequence ID" value="EKB30277.1"/>
    <property type="molecule type" value="Genomic_DNA"/>
</dbReference>
<gene>
    <name evidence="11" type="ORF">HMPREF9465_02103</name>
</gene>
<evidence type="ECO:0000256" key="7">
    <source>
        <dbReference type="ARBA" id="ARBA00022982"/>
    </source>
</evidence>
<evidence type="ECO:0000256" key="8">
    <source>
        <dbReference type="ARBA" id="ARBA00023004"/>
    </source>
</evidence>
<reference evidence="11 12" key="1">
    <citation type="submission" date="2012-05" db="EMBL/GenBank/DDBJ databases">
        <title>The Genome Sequence of Sutterella wadsworthensis 2_1_59BFAA.</title>
        <authorList>
            <consortium name="The Broad Institute Genome Sequencing Platform"/>
            <person name="Earl A."/>
            <person name="Ward D."/>
            <person name="Feldgarden M."/>
            <person name="Gevers D."/>
            <person name="Daigneault M."/>
            <person name="Strauss J."/>
            <person name="Allen-Vercoe E."/>
            <person name="Walker B."/>
            <person name="Young S.K."/>
            <person name="Zeng Q."/>
            <person name="Gargeya S."/>
            <person name="Fitzgerald M."/>
            <person name="Haas B."/>
            <person name="Abouelleil A."/>
            <person name="Alvarado L."/>
            <person name="Arachchi H.M."/>
            <person name="Berlin A.M."/>
            <person name="Chapman S.B."/>
            <person name="Goldberg J."/>
            <person name="Griggs A."/>
            <person name="Gujja S."/>
            <person name="Hansen M."/>
            <person name="Howarth C."/>
            <person name="Imamovic A."/>
            <person name="Larimer J."/>
            <person name="McCowen C."/>
            <person name="Montmayeur A."/>
            <person name="Murphy C."/>
            <person name="Neiman D."/>
            <person name="Pearson M."/>
            <person name="Priest M."/>
            <person name="Roberts A."/>
            <person name="Saif S."/>
            <person name="Shea T."/>
            <person name="Sisk P."/>
            <person name="Sykes S."/>
            <person name="Wortman J."/>
            <person name="Nusbaum C."/>
            <person name="Birren B."/>
        </authorList>
    </citation>
    <scope>NUCLEOTIDE SEQUENCE [LARGE SCALE GENOMIC DNA]</scope>
    <source>
        <strain evidence="11 12">2_1_59BFAA</strain>
    </source>
</reference>
<dbReference type="PROSITE" id="PS50903">
    <property type="entry name" value="RUBREDOXIN_LIKE"/>
    <property type="match status" value="1"/>
</dbReference>
<dbReference type="GO" id="GO:0043448">
    <property type="term" value="P:alkane catabolic process"/>
    <property type="evidence" value="ECO:0007669"/>
    <property type="project" value="TreeGrafter"/>
</dbReference>
<dbReference type="FunFam" id="2.20.28.10:FF:000001">
    <property type="entry name" value="Rubredoxin"/>
    <property type="match status" value="1"/>
</dbReference>
<comment type="pathway">
    <text evidence="3">Hydrocarbon metabolism; alkane degradation.</text>
</comment>
<dbReference type="Pfam" id="PF00301">
    <property type="entry name" value="Rubredoxin"/>
    <property type="match status" value="1"/>
</dbReference>
<dbReference type="STRING" id="742823.HMPREF9465_02103"/>
<evidence type="ECO:0000259" key="10">
    <source>
        <dbReference type="PROSITE" id="PS50903"/>
    </source>
</evidence>
<dbReference type="Gene3D" id="2.20.28.10">
    <property type="match status" value="1"/>
</dbReference>